<protein>
    <submittedName>
        <fullName evidence="15">Methyl-accepting chemotaxis protein</fullName>
    </submittedName>
</protein>
<evidence type="ECO:0000256" key="3">
    <source>
        <dbReference type="ARBA" id="ARBA00022481"/>
    </source>
</evidence>
<evidence type="ECO:0000256" key="10">
    <source>
        <dbReference type="PROSITE-ProRule" id="PRU00284"/>
    </source>
</evidence>
<evidence type="ECO:0000256" key="2">
    <source>
        <dbReference type="ARBA" id="ARBA00022475"/>
    </source>
</evidence>
<evidence type="ECO:0000256" key="4">
    <source>
        <dbReference type="ARBA" id="ARBA00022500"/>
    </source>
</evidence>
<dbReference type="Pfam" id="PF00015">
    <property type="entry name" value="MCPsignal"/>
    <property type="match status" value="1"/>
</dbReference>
<reference evidence="15 16" key="1">
    <citation type="submission" date="2016-10" db="EMBL/GenBank/DDBJ databases">
        <authorList>
            <person name="de Groot N.N."/>
        </authorList>
    </citation>
    <scope>NUCLEOTIDE SEQUENCE [LARGE SCALE GENOMIC DNA]</scope>
    <source>
        <strain evidence="15 16">CGMCC 1.6291</strain>
    </source>
</reference>
<evidence type="ECO:0000313" key="16">
    <source>
        <dbReference type="Proteomes" id="UP000199657"/>
    </source>
</evidence>
<feature type="domain" description="HAMP" evidence="14">
    <location>
        <begin position="320"/>
        <end position="374"/>
    </location>
</feature>
<evidence type="ECO:0000256" key="5">
    <source>
        <dbReference type="ARBA" id="ARBA00022692"/>
    </source>
</evidence>
<evidence type="ECO:0000256" key="6">
    <source>
        <dbReference type="ARBA" id="ARBA00022989"/>
    </source>
</evidence>
<dbReference type="GO" id="GO:0006935">
    <property type="term" value="P:chemotaxis"/>
    <property type="evidence" value="ECO:0007669"/>
    <property type="project" value="UniProtKB-KW"/>
</dbReference>
<dbReference type="RefSeq" id="WP_171909870.1">
    <property type="nucleotide sequence ID" value="NZ_FOEG01000003.1"/>
</dbReference>
<evidence type="ECO:0000259" key="13">
    <source>
        <dbReference type="PROSITE" id="PS50111"/>
    </source>
</evidence>
<evidence type="ECO:0000256" key="8">
    <source>
        <dbReference type="ARBA" id="ARBA00023224"/>
    </source>
</evidence>
<dbReference type="Proteomes" id="UP000199657">
    <property type="component" value="Unassembled WGS sequence"/>
</dbReference>
<keyword evidence="6 12" id="KW-1133">Transmembrane helix</keyword>
<dbReference type="PANTHER" id="PTHR32089:SF39">
    <property type="entry name" value="METHYL-ACCEPTING CHEMOTAXIS PROTEIN HLYB"/>
    <property type="match status" value="1"/>
</dbReference>
<dbReference type="STRING" id="406100.SAMN04488052_103190"/>
<feature type="region of interest" description="Disordered" evidence="11">
    <location>
        <begin position="546"/>
        <end position="571"/>
    </location>
</feature>
<dbReference type="FunFam" id="1.10.287.950:FF:000001">
    <property type="entry name" value="Methyl-accepting chemotaxis sensory transducer"/>
    <property type="match status" value="1"/>
</dbReference>
<comment type="subcellular location">
    <subcellularLocation>
        <location evidence="1">Cell membrane</location>
        <topology evidence="1">Multi-pass membrane protein</topology>
    </subcellularLocation>
</comment>
<dbReference type="SMART" id="SM00304">
    <property type="entry name" value="HAMP"/>
    <property type="match status" value="1"/>
</dbReference>
<evidence type="ECO:0000256" key="1">
    <source>
        <dbReference type="ARBA" id="ARBA00004651"/>
    </source>
</evidence>
<dbReference type="InterPro" id="IPR033479">
    <property type="entry name" value="dCache_1"/>
</dbReference>
<dbReference type="InterPro" id="IPR004089">
    <property type="entry name" value="MCPsignal_dom"/>
</dbReference>
<dbReference type="PANTHER" id="PTHR32089">
    <property type="entry name" value="METHYL-ACCEPTING CHEMOTAXIS PROTEIN MCPB"/>
    <property type="match status" value="1"/>
</dbReference>
<evidence type="ECO:0000256" key="11">
    <source>
        <dbReference type="SAM" id="MobiDB-lite"/>
    </source>
</evidence>
<dbReference type="SMART" id="SM00283">
    <property type="entry name" value="MA"/>
    <property type="match status" value="1"/>
</dbReference>
<keyword evidence="8 10" id="KW-0807">Transducer</keyword>
<evidence type="ECO:0000313" key="15">
    <source>
        <dbReference type="EMBL" id="SEO81983.1"/>
    </source>
</evidence>
<gene>
    <name evidence="15" type="ORF">SAMN04488052_103190</name>
</gene>
<name>A0A1H8SUW5_9GAMM</name>
<dbReference type="Gene3D" id="1.10.287.950">
    <property type="entry name" value="Methyl-accepting chemotaxis protein"/>
    <property type="match status" value="1"/>
</dbReference>
<organism evidence="15 16">
    <name type="scientific">Aquisalimonas asiatica</name>
    <dbReference type="NCBI Taxonomy" id="406100"/>
    <lineage>
        <taxon>Bacteria</taxon>
        <taxon>Pseudomonadati</taxon>
        <taxon>Pseudomonadota</taxon>
        <taxon>Gammaproteobacteria</taxon>
        <taxon>Chromatiales</taxon>
        <taxon>Ectothiorhodospiraceae</taxon>
        <taxon>Aquisalimonas</taxon>
    </lineage>
</organism>
<keyword evidence="4" id="KW-0145">Chemotaxis</keyword>
<dbReference type="InterPro" id="IPR004090">
    <property type="entry name" value="Chemotax_Me-accpt_rcpt"/>
</dbReference>
<sequence length="651" mass="70265">MRFTSTLTQRSMTWKLVLAMGAVIVITVAMAVAMQYRLFGTMLEDRVTDTELPAILDSVSNDVGRQLEGPLGVARGMAENTFIRQWLRDGEPESGREAITDYLGHLQDDLGAVSVNIASKETGHYLESEGITRQLERGDPDHSWFYDFIDSGAFERLSIDVDLNTGVYTLYVNYRIDFDGEPGGNASVGYRLDEMTDLVADTRVGDTGRAFLVDGSGDVSVHPDGREASGIPLAEQLGISDADARSLLDGDGFRSIEVTDSAGERQIIAARTLPGIDWMAVARIPASELYSELNQAVSWVALMGVAIISAGLLAVAVLIRRMVGPLRQLAGTLRQLGGQGGDLRTRLDDSRTDEIGDLARGFNAFVADLQGIVDRVAQRSDDLQQAVATVSDQINQAADHAARQAEQTNEVATAVNEMGSTVQEIARNTSEVAQLATETNQTGEQGRQTVAENVASIQALSSTMQDAGQAMNGLATEVDSITTVLDAISGISEQTNLLALNAAIEAARAGDQGRGFAVVADEVRTLARRTQESTGEIRGTIERLQSSAKSVSRSMDDGHTMTTRCVDQSERSGEALRQIGDRVGTINDMTHQVASATEEQTSATEEINRTITSIADLGRRTSTVSETCRSECERMQALASELEQLMRRFRT</sequence>
<keyword evidence="3" id="KW-0488">Methylation</keyword>
<dbReference type="Pfam" id="PF00672">
    <property type="entry name" value="HAMP"/>
    <property type="match status" value="1"/>
</dbReference>
<evidence type="ECO:0000256" key="12">
    <source>
        <dbReference type="SAM" id="Phobius"/>
    </source>
</evidence>
<dbReference type="CDD" id="cd06225">
    <property type="entry name" value="HAMP"/>
    <property type="match status" value="1"/>
</dbReference>
<feature type="transmembrane region" description="Helical" evidence="12">
    <location>
        <begin position="296"/>
        <end position="319"/>
    </location>
</feature>
<keyword evidence="2" id="KW-1003">Cell membrane</keyword>
<comment type="similarity">
    <text evidence="9">Belongs to the methyl-accepting chemotaxis (MCP) protein family.</text>
</comment>
<dbReference type="EMBL" id="FOEG01000003">
    <property type="protein sequence ID" value="SEO81983.1"/>
    <property type="molecule type" value="Genomic_DNA"/>
</dbReference>
<dbReference type="CDD" id="cd12912">
    <property type="entry name" value="PDC2_MCP_like"/>
    <property type="match status" value="1"/>
</dbReference>
<dbReference type="GO" id="GO:0007165">
    <property type="term" value="P:signal transduction"/>
    <property type="evidence" value="ECO:0007669"/>
    <property type="project" value="UniProtKB-KW"/>
</dbReference>
<evidence type="ECO:0000259" key="14">
    <source>
        <dbReference type="PROSITE" id="PS50885"/>
    </source>
</evidence>
<feature type="domain" description="Methyl-accepting transducer" evidence="13">
    <location>
        <begin position="379"/>
        <end position="615"/>
    </location>
</feature>
<keyword evidence="16" id="KW-1185">Reference proteome</keyword>
<dbReference type="Pfam" id="PF02743">
    <property type="entry name" value="dCache_1"/>
    <property type="match status" value="1"/>
</dbReference>
<dbReference type="InterPro" id="IPR003660">
    <property type="entry name" value="HAMP_dom"/>
</dbReference>
<accession>A0A1H8SUW5</accession>
<proteinExistence type="inferred from homology"/>
<dbReference type="CDD" id="cd11386">
    <property type="entry name" value="MCP_signal"/>
    <property type="match status" value="1"/>
</dbReference>
<dbReference type="GO" id="GO:0005886">
    <property type="term" value="C:plasma membrane"/>
    <property type="evidence" value="ECO:0007669"/>
    <property type="project" value="UniProtKB-SubCell"/>
</dbReference>
<dbReference type="PROSITE" id="PS50111">
    <property type="entry name" value="CHEMOTAXIS_TRANSDUC_2"/>
    <property type="match status" value="1"/>
</dbReference>
<dbReference type="Gene3D" id="3.30.450.20">
    <property type="entry name" value="PAS domain"/>
    <property type="match status" value="1"/>
</dbReference>
<dbReference type="PRINTS" id="PR00260">
    <property type="entry name" value="CHEMTRNSDUCR"/>
</dbReference>
<keyword evidence="5 12" id="KW-0812">Transmembrane</keyword>
<evidence type="ECO:0000256" key="9">
    <source>
        <dbReference type="ARBA" id="ARBA00029447"/>
    </source>
</evidence>
<dbReference type="PROSITE" id="PS50885">
    <property type="entry name" value="HAMP"/>
    <property type="match status" value="1"/>
</dbReference>
<dbReference type="AlphaFoldDB" id="A0A1H8SUW5"/>
<dbReference type="GO" id="GO:0004888">
    <property type="term" value="F:transmembrane signaling receptor activity"/>
    <property type="evidence" value="ECO:0007669"/>
    <property type="project" value="InterPro"/>
</dbReference>
<dbReference type="SUPFAM" id="SSF58104">
    <property type="entry name" value="Methyl-accepting chemotaxis protein (MCP) signaling domain"/>
    <property type="match status" value="1"/>
</dbReference>
<evidence type="ECO:0000256" key="7">
    <source>
        <dbReference type="ARBA" id="ARBA00023136"/>
    </source>
</evidence>
<keyword evidence="7 12" id="KW-0472">Membrane</keyword>